<dbReference type="AlphaFoldDB" id="A0A8K0EEK5"/>
<evidence type="ECO:0000313" key="1">
    <source>
        <dbReference type="EMBL" id="CAH1248751.1"/>
    </source>
</evidence>
<proteinExistence type="predicted"/>
<gene>
    <name evidence="1" type="primary">Hypp8378</name>
    <name evidence="1" type="ORF">BLAG_LOCUS10056</name>
</gene>
<evidence type="ECO:0000313" key="2">
    <source>
        <dbReference type="Proteomes" id="UP000838412"/>
    </source>
</evidence>
<dbReference type="EMBL" id="OV696702">
    <property type="protein sequence ID" value="CAH1248751.1"/>
    <property type="molecule type" value="Genomic_DNA"/>
</dbReference>
<dbReference type="Proteomes" id="UP000838412">
    <property type="component" value="Chromosome 17"/>
</dbReference>
<dbReference type="InterPro" id="IPR009091">
    <property type="entry name" value="RCC1/BLIP-II"/>
</dbReference>
<reference evidence="1" key="1">
    <citation type="submission" date="2022-01" db="EMBL/GenBank/DDBJ databases">
        <authorList>
            <person name="Braso-Vives M."/>
        </authorList>
    </citation>
    <scope>NUCLEOTIDE SEQUENCE</scope>
</reference>
<keyword evidence="2" id="KW-1185">Reference proteome</keyword>
<accession>A0A8K0EEK5</accession>
<protein>
    <submittedName>
        <fullName evidence="1">Hypp8378 protein</fullName>
    </submittedName>
</protein>
<organism evidence="1 2">
    <name type="scientific">Branchiostoma lanceolatum</name>
    <name type="common">Common lancelet</name>
    <name type="synonym">Amphioxus lanceolatum</name>
    <dbReference type="NCBI Taxonomy" id="7740"/>
    <lineage>
        <taxon>Eukaryota</taxon>
        <taxon>Metazoa</taxon>
        <taxon>Chordata</taxon>
        <taxon>Cephalochordata</taxon>
        <taxon>Leptocardii</taxon>
        <taxon>Amphioxiformes</taxon>
        <taxon>Branchiostomatidae</taxon>
        <taxon>Branchiostoma</taxon>
    </lineage>
</organism>
<name>A0A8K0EEK5_BRALA</name>
<dbReference type="SUPFAM" id="SSF50985">
    <property type="entry name" value="RCC1/BLIP-II"/>
    <property type="match status" value="1"/>
</dbReference>
<sequence>MKGNFYGPPKRKRTSTSLMPPRLEVAKEPFSAGVTVVDGTSNSRTLNATILVVQNLINNIKQVTAGPRQPYCWARQGLAYALGSRVSDQLCVGEQVYAKKSPFPMVGLHAPILKIFAGAQHVIVLAGHPVPSSSWTDIQH</sequence>